<proteinExistence type="inferred from homology"/>
<reference evidence="8 9" key="1">
    <citation type="submission" date="2018-08" db="EMBL/GenBank/DDBJ databases">
        <title>A genome reference for cultivated species of the human gut microbiota.</title>
        <authorList>
            <person name="Zou Y."/>
            <person name="Xue W."/>
            <person name="Luo G."/>
        </authorList>
    </citation>
    <scope>NUCLEOTIDE SEQUENCE [LARGE SCALE GENOMIC DNA]</scope>
    <source>
        <strain evidence="7 12">AF31-13BH</strain>
        <strain evidence="6 10">OM02-12</strain>
        <strain evidence="5 9">OM03-2</strain>
        <strain evidence="4 11">TF11-11</strain>
        <strain evidence="3 8">TM09-19AC</strain>
    </source>
</reference>
<feature type="compositionally biased region" description="Polar residues" evidence="2">
    <location>
        <begin position="12"/>
        <end position="22"/>
    </location>
</feature>
<comment type="caution">
    <text evidence="6">The sequence shown here is derived from an EMBL/GenBank/DDBJ whole genome shotgun (WGS) entry which is preliminary data.</text>
</comment>
<dbReference type="EMBL" id="QSVB01000002">
    <property type="protein sequence ID" value="RGN93422.1"/>
    <property type="molecule type" value="Genomic_DNA"/>
</dbReference>
<gene>
    <name evidence="7" type="ORF">DWZ24_02515</name>
    <name evidence="6" type="ORF">DXB12_15010</name>
    <name evidence="5" type="ORF">DXB36_03475</name>
    <name evidence="4" type="ORF">DXD10_14645</name>
    <name evidence="3" type="ORF">DXD84_03980</name>
</gene>
<feature type="region of interest" description="Disordered" evidence="2">
    <location>
        <begin position="1"/>
        <end position="29"/>
    </location>
</feature>
<dbReference type="InterPro" id="IPR005363">
    <property type="entry name" value="UPF0167"/>
</dbReference>
<evidence type="ECO:0000313" key="8">
    <source>
        <dbReference type="Proteomes" id="UP000260664"/>
    </source>
</evidence>
<evidence type="ECO:0000313" key="10">
    <source>
        <dbReference type="Proteomes" id="UP000261055"/>
    </source>
</evidence>
<evidence type="ECO:0000313" key="4">
    <source>
        <dbReference type="EMBL" id="RGK44366.1"/>
    </source>
</evidence>
<evidence type="ECO:0000256" key="2">
    <source>
        <dbReference type="SAM" id="MobiDB-lite"/>
    </source>
</evidence>
<comment type="similarity">
    <text evidence="1">Belongs to the UPF0167 family.</text>
</comment>
<evidence type="ECO:0000313" key="3">
    <source>
        <dbReference type="EMBL" id="RGI85442.1"/>
    </source>
</evidence>
<evidence type="ECO:0000313" key="12">
    <source>
        <dbReference type="Proteomes" id="UP000285652"/>
    </source>
</evidence>
<keyword evidence="10" id="KW-1185">Reference proteome</keyword>
<accession>A0A3E5GPU5</accession>
<dbReference type="Pfam" id="PF03691">
    <property type="entry name" value="UPF0167"/>
    <property type="match status" value="1"/>
</dbReference>
<dbReference type="Proteomes" id="UP000261055">
    <property type="component" value="Unassembled WGS sequence"/>
</dbReference>
<evidence type="ECO:0000313" key="11">
    <source>
        <dbReference type="Proteomes" id="UP000261208"/>
    </source>
</evidence>
<dbReference type="AlphaFoldDB" id="A0A3E5GPU5"/>
<organism evidence="6 10">
    <name type="scientific">Dorea formicigenerans</name>
    <dbReference type="NCBI Taxonomy" id="39486"/>
    <lineage>
        <taxon>Bacteria</taxon>
        <taxon>Bacillati</taxon>
        <taxon>Bacillota</taxon>
        <taxon>Clostridia</taxon>
        <taxon>Lachnospirales</taxon>
        <taxon>Lachnospiraceae</taxon>
        <taxon>Dorea</taxon>
    </lineage>
</organism>
<dbReference type="EMBL" id="QSQQ01000024">
    <property type="protein sequence ID" value="RGK44366.1"/>
    <property type="molecule type" value="Genomic_DNA"/>
</dbReference>
<dbReference type="Proteomes" id="UP000285652">
    <property type="component" value="Unassembled WGS sequence"/>
</dbReference>
<dbReference type="Proteomes" id="UP000260664">
    <property type="component" value="Unassembled WGS sequence"/>
</dbReference>
<dbReference type="EMBL" id="QSVQ01000024">
    <property type="protein sequence ID" value="RGO47073.1"/>
    <property type="molecule type" value="Genomic_DNA"/>
</dbReference>
<evidence type="ECO:0000313" key="5">
    <source>
        <dbReference type="EMBL" id="RGN93422.1"/>
    </source>
</evidence>
<evidence type="ECO:0000313" key="7">
    <source>
        <dbReference type="EMBL" id="RHN19461.1"/>
    </source>
</evidence>
<name>A0A3E5GPU5_9FIRM</name>
<evidence type="ECO:0000313" key="6">
    <source>
        <dbReference type="EMBL" id="RGO47073.1"/>
    </source>
</evidence>
<dbReference type="EMBL" id="QRQQ01000001">
    <property type="protein sequence ID" value="RHN19461.1"/>
    <property type="molecule type" value="Genomic_DNA"/>
</dbReference>
<evidence type="ECO:0008006" key="13">
    <source>
        <dbReference type="Google" id="ProtNLM"/>
    </source>
</evidence>
<evidence type="ECO:0000256" key="1">
    <source>
        <dbReference type="ARBA" id="ARBA00008525"/>
    </source>
</evidence>
<protein>
    <recommendedName>
        <fullName evidence="13">CbrC family protein</fullName>
    </recommendedName>
</protein>
<dbReference type="EMBL" id="QSOI01000004">
    <property type="protein sequence ID" value="RGI85442.1"/>
    <property type="molecule type" value="Genomic_DNA"/>
</dbReference>
<dbReference type="Proteomes" id="UP000261208">
    <property type="component" value="Unassembled WGS sequence"/>
</dbReference>
<sequence>MESEADLAGQESVESQKTTEVQESVKIPEETKRTADGKLVFKYHPNLYEDDILIQGEGVCQCCGRAVHEYIENVYSPEDVDCICLECVHSGEAAEKFKATFVEDAEPVSDSAKRTELFCRTPGYMAWQGEYWLACCDDYCQYLGRVGMKELEELGIKDEVLKEYASHDDGYPLEVLEDCLYKDGDMSGYLFQCCHCGKYRLQVDAS</sequence>
<dbReference type="Proteomes" id="UP000260841">
    <property type="component" value="Unassembled WGS sequence"/>
</dbReference>
<evidence type="ECO:0000313" key="9">
    <source>
        <dbReference type="Proteomes" id="UP000260841"/>
    </source>
</evidence>